<evidence type="ECO:0000259" key="1">
    <source>
        <dbReference type="Pfam" id="PF01370"/>
    </source>
</evidence>
<dbReference type="InterPro" id="IPR051207">
    <property type="entry name" value="ComplexI_NDUFA9_subunit"/>
</dbReference>
<dbReference type="PANTHER" id="PTHR12126">
    <property type="entry name" value="NADH-UBIQUINONE OXIDOREDUCTASE 39 KDA SUBUNIT-RELATED"/>
    <property type="match status" value="1"/>
</dbReference>
<proteinExistence type="predicted"/>
<dbReference type="CDD" id="cd05271">
    <property type="entry name" value="NDUFA9_like_SDR_a"/>
    <property type="match status" value="1"/>
</dbReference>
<feature type="domain" description="NAD-dependent epimerase/dehydratase" evidence="1">
    <location>
        <begin position="60"/>
        <end position="212"/>
    </location>
</feature>
<dbReference type="GO" id="GO:0044877">
    <property type="term" value="F:protein-containing complex binding"/>
    <property type="evidence" value="ECO:0007669"/>
    <property type="project" value="TreeGrafter"/>
</dbReference>
<name>A0A1D2VMK7_9ASCO</name>
<dbReference type="InterPro" id="IPR036291">
    <property type="entry name" value="NAD(P)-bd_dom_sf"/>
</dbReference>
<gene>
    <name evidence="2" type="ORF">ASCRUDRAFT_54550</name>
</gene>
<sequence length="384" mass="43811">MFKQSTFLQLKTLSSLNNLNTSRSLYTSVLKSDINITKNGKTNISVGQGGRSSRTGYTATVFGASGFLGRYVTSKLARHGTITIVPFRDQMKSRFLKVTGDLGVVNLVEFDLRNIKSIEDSIKHSDIVFNCIGADYHTKNFSMADINIEAARRIAKITKDYEVPRLVHVSSYNADPDSSSVFYATKGIGEAAVREEYPNATIVRPSPMFGREDKILRHWGNKATIFNFNSNKTKIYPTHVLDVAKALELIGFDDSTEGQLYELYGNTEYSLDEIRKIIEPFTKQKYINIDIPKPIALLMTNYLQYIYWKTTNPDQVERAYIDQIIDFRDPNIKTYNDLGIVPDTLTDHVLKYTKQFRTYLHSHDLPPSEKELKNLRKYAHVIEN</sequence>
<dbReference type="Proteomes" id="UP000095038">
    <property type="component" value="Unassembled WGS sequence"/>
</dbReference>
<accession>A0A1D2VMK7</accession>
<evidence type="ECO:0000313" key="3">
    <source>
        <dbReference type="Proteomes" id="UP000095038"/>
    </source>
</evidence>
<dbReference type="RefSeq" id="XP_020049149.1">
    <property type="nucleotide sequence ID" value="XM_020191148.1"/>
</dbReference>
<dbReference type="EMBL" id="KV454476">
    <property type="protein sequence ID" value="ODV62842.1"/>
    <property type="molecule type" value="Genomic_DNA"/>
</dbReference>
<dbReference type="InterPro" id="IPR001509">
    <property type="entry name" value="Epimerase_deHydtase"/>
</dbReference>
<dbReference type="SUPFAM" id="SSF51735">
    <property type="entry name" value="NAD(P)-binding Rossmann-fold domains"/>
    <property type="match status" value="1"/>
</dbReference>
<dbReference type="InParanoid" id="A0A1D2VMK7"/>
<evidence type="ECO:0000313" key="2">
    <source>
        <dbReference type="EMBL" id="ODV62842.1"/>
    </source>
</evidence>
<organism evidence="2 3">
    <name type="scientific">Ascoidea rubescens DSM 1968</name>
    <dbReference type="NCBI Taxonomy" id="1344418"/>
    <lineage>
        <taxon>Eukaryota</taxon>
        <taxon>Fungi</taxon>
        <taxon>Dikarya</taxon>
        <taxon>Ascomycota</taxon>
        <taxon>Saccharomycotina</taxon>
        <taxon>Saccharomycetes</taxon>
        <taxon>Ascoideaceae</taxon>
        <taxon>Ascoidea</taxon>
    </lineage>
</organism>
<dbReference type="Gene3D" id="3.40.50.720">
    <property type="entry name" value="NAD(P)-binding Rossmann-like Domain"/>
    <property type="match status" value="1"/>
</dbReference>
<dbReference type="GeneID" id="30964784"/>
<keyword evidence="3" id="KW-1185">Reference proteome</keyword>
<dbReference type="GO" id="GO:0005739">
    <property type="term" value="C:mitochondrion"/>
    <property type="evidence" value="ECO:0007669"/>
    <property type="project" value="TreeGrafter"/>
</dbReference>
<dbReference type="OrthoDB" id="275457at2759"/>
<protein>
    <submittedName>
        <fullName evidence="2">NAD(P)-binding protein</fullName>
    </submittedName>
</protein>
<reference evidence="3" key="1">
    <citation type="submission" date="2016-05" db="EMBL/GenBank/DDBJ databases">
        <title>Comparative genomics of biotechnologically important yeasts.</title>
        <authorList>
            <consortium name="DOE Joint Genome Institute"/>
            <person name="Riley R."/>
            <person name="Haridas S."/>
            <person name="Wolfe K.H."/>
            <person name="Lopes M.R."/>
            <person name="Hittinger C.T."/>
            <person name="Goker M."/>
            <person name="Salamov A."/>
            <person name="Wisecaver J."/>
            <person name="Long T.M."/>
            <person name="Aerts A.L."/>
            <person name="Barry K."/>
            <person name="Choi C."/>
            <person name="Clum A."/>
            <person name="Coughlan A.Y."/>
            <person name="Deshpande S."/>
            <person name="Douglass A.P."/>
            <person name="Hanson S.J."/>
            <person name="Klenk H.-P."/>
            <person name="Labutti K."/>
            <person name="Lapidus A."/>
            <person name="Lindquist E."/>
            <person name="Lipzen A."/>
            <person name="Meier-Kolthoff J.P."/>
            <person name="Ohm R.A."/>
            <person name="Otillar R.P."/>
            <person name="Pangilinan J."/>
            <person name="Peng Y."/>
            <person name="Rokas A."/>
            <person name="Rosa C.A."/>
            <person name="Scheuner C."/>
            <person name="Sibirny A.A."/>
            <person name="Slot J.C."/>
            <person name="Stielow J.B."/>
            <person name="Sun H."/>
            <person name="Kurtzman C.P."/>
            <person name="Blackwell M."/>
            <person name="Grigoriev I.V."/>
            <person name="Jeffries T.W."/>
        </authorList>
    </citation>
    <scope>NUCLEOTIDE SEQUENCE [LARGE SCALE GENOMIC DNA]</scope>
    <source>
        <strain evidence="3">DSM 1968</strain>
    </source>
</reference>
<dbReference type="STRING" id="1344418.A0A1D2VMK7"/>
<dbReference type="AlphaFoldDB" id="A0A1D2VMK7"/>
<dbReference type="PANTHER" id="PTHR12126:SF11">
    <property type="entry name" value="NADH DEHYDROGENASE [UBIQUINONE] 1 ALPHA SUBCOMPLEX SUBUNIT 9, MITOCHONDRIAL"/>
    <property type="match status" value="1"/>
</dbReference>
<dbReference type="Pfam" id="PF01370">
    <property type="entry name" value="Epimerase"/>
    <property type="match status" value="1"/>
</dbReference>